<keyword evidence="6" id="KW-0472">Membrane</keyword>
<evidence type="ECO:0000256" key="3">
    <source>
        <dbReference type="ARBA" id="ARBA00022692"/>
    </source>
</evidence>
<dbReference type="Proteomes" id="UP000523863">
    <property type="component" value="Unassembled WGS sequence"/>
</dbReference>
<keyword evidence="10" id="KW-1185">Reference proteome</keyword>
<evidence type="ECO:0000256" key="4">
    <source>
        <dbReference type="ARBA" id="ARBA00022989"/>
    </source>
</evidence>
<dbReference type="EMBL" id="JACHBL010000001">
    <property type="protein sequence ID" value="MBB5597273.1"/>
    <property type="molecule type" value="Genomic_DNA"/>
</dbReference>
<keyword evidence="2 9" id="KW-0132">Cell division</keyword>
<evidence type="ECO:0000256" key="6">
    <source>
        <dbReference type="SAM" id="Phobius"/>
    </source>
</evidence>
<name>A0A7W9DA57_9MICC</name>
<dbReference type="PANTHER" id="PTHR37820:SF1">
    <property type="entry name" value="CELL DIVISION PROTEIN FTSQ"/>
    <property type="match status" value="1"/>
</dbReference>
<feature type="domain" description="POTRA" evidence="8">
    <location>
        <begin position="63"/>
        <end position="130"/>
    </location>
</feature>
<dbReference type="GO" id="GO:0051301">
    <property type="term" value="P:cell division"/>
    <property type="evidence" value="ECO:0007669"/>
    <property type="project" value="UniProtKB-KW"/>
</dbReference>
<keyword evidence="1" id="KW-1003">Cell membrane</keyword>
<dbReference type="PANTHER" id="PTHR37820">
    <property type="entry name" value="CELL DIVISION PROTEIN DIVIB"/>
    <property type="match status" value="1"/>
</dbReference>
<accession>A0A7W9DA57</accession>
<evidence type="ECO:0000313" key="9">
    <source>
        <dbReference type="EMBL" id="MBB5597273.1"/>
    </source>
</evidence>
<proteinExistence type="predicted"/>
<feature type="domain" description="Cell division protein FtsQ/DivIB C-terminal" evidence="7">
    <location>
        <begin position="137"/>
        <end position="248"/>
    </location>
</feature>
<evidence type="ECO:0000256" key="5">
    <source>
        <dbReference type="ARBA" id="ARBA00023306"/>
    </source>
</evidence>
<evidence type="ECO:0000256" key="2">
    <source>
        <dbReference type="ARBA" id="ARBA00022618"/>
    </source>
</evidence>
<dbReference type="Pfam" id="PF03799">
    <property type="entry name" value="FtsQ_DivIB_C"/>
    <property type="match status" value="1"/>
</dbReference>
<dbReference type="AlphaFoldDB" id="A0A7W9DA57"/>
<keyword evidence="4 6" id="KW-1133">Transmembrane helix</keyword>
<feature type="transmembrane region" description="Helical" evidence="6">
    <location>
        <begin position="39"/>
        <end position="58"/>
    </location>
</feature>
<organism evidence="9 10">
    <name type="scientific">Neomicrococcus lactis</name>
    <dbReference type="NCBI Taxonomy" id="732241"/>
    <lineage>
        <taxon>Bacteria</taxon>
        <taxon>Bacillati</taxon>
        <taxon>Actinomycetota</taxon>
        <taxon>Actinomycetes</taxon>
        <taxon>Micrococcales</taxon>
        <taxon>Micrococcaceae</taxon>
        <taxon>Neomicrococcus</taxon>
    </lineage>
</organism>
<reference evidence="9 10" key="1">
    <citation type="submission" date="2020-08" db="EMBL/GenBank/DDBJ databases">
        <title>Sequencing the genomes of 1000 actinobacteria strains.</title>
        <authorList>
            <person name="Klenk H.-P."/>
        </authorList>
    </citation>
    <scope>NUCLEOTIDE SEQUENCE [LARGE SCALE GENOMIC DNA]</scope>
    <source>
        <strain evidence="9 10">DSM 23694</strain>
    </source>
</reference>
<protein>
    <submittedName>
        <fullName evidence="9">Cell division protein FtsQ</fullName>
    </submittedName>
</protein>
<sequence length="258" mass="27565">MSKISDKTPNFKLGEGAENETNVIGLPVLETLRRKRRTVMWVGGVIAAVVVVMLVLWFSPLLAVKNINVHGTKLSNAETLTSKLDSFKGTPLPQVSSERVLKLLQEDPTVQDVVVQAQTPATLDVQVIEYVPVAIRRDENGENLVAADGHVLVPATKEHAQSLPLIELPAGNQDQAVFSAVTTVLGELRADVRSQLTSATASTIDSVQLKLSDGRTIVWGSAADGAKKAAVLEALLTVDPKESGQTIDVSSPDHPVTK</sequence>
<dbReference type="GO" id="GO:0005886">
    <property type="term" value="C:plasma membrane"/>
    <property type="evidence" value="ECO:0007669"/>
    <property type="project" value="TreeGrafter"/>
</dbReference>
<keyword evidence="3 6" id="KW-0812">Transmembrane</keyword>
<evidence type="ECO:0000259" key="7">
    <source>
        <dbReference type="Pfam" id="PF03799"/>
    </source>
</evidence>
<comment type="caution">
    <text evidence="9">The sequence shown here is derived from an EMBL/GenBank/DDBJ whole genome shotgun (WGS) entry which is preliminary data.</text>
</comment>
<evidence type="ECO:0000256" key="1">
    <source>
        <dbReference type="ARBA" id="ARBA00022475"/>
    </source>
</evidence>
<dbReference type="InterPro" id="IPR005548">
    <property type="entry name" value="Cell_div_FtsQ/DivIB_C"/>
</dbReference>
<dbReference type="InterPro" id="IPR013685">
    <property type="entry name" value="POTRA_FtsQ_type"/>
</dbReference>
<evidence type="ECO:0000313" key="10">
    <source>
        <dbReference type="Proteomes" id="UP000523863"/>
    </source>
</evidence>
<dbReference type="InterPro" id="IPR050487">
    <property type="entry name" value="FtsQ_DivIB"/>
</dbReference>
<dbReference type="Pfam" id="PF08478">
    <property type="entry name" value="POTRA_1"/>
    <property type="match status" value="1"/>
</dbReference>
<dbReference type="Gene3D" id="3.10.20.310">
    <property type="entry name" value="membrane protein fhac"/>
    <property type="match status" value="1"/>
</dbReference>
<keyword evidence="5" id="KW-0131">Cell cycle</keyword>
<gene>
    <name evidence="9" type="ORF">BKA12_000353</name>
</gene>
<evidence type="ECO:0000259" key="8">
    <source>
        <dbReference type="Pfam" id="PF08478"/>
    </source>
</evidence>
<dbReference type="RefSeq" id="WP_183640228.1">
    <property type="nucleotide sequence ID" value="NZ_JACHBL010000001.1"/>
</dbReference>